<gene>
    <name evidence="2" type="ORF">EAG_09794</name>
</gene>
<organism evidence="3">
    <name type="scientific">Camponotus floridanus</name>
    <name type="common">Florida carpenter ant</name>
    <dbReference type="NCBI Taxonomy" id="104421"/>
    <lineage>
        <taxon>Eukaryota</taxon>
        <taxon>Metazoa</taxon>
        <taxon>Ecdysozoa</taxon>
        <taxon>Arthropoda</taxon>
        <taxon>Hexapoda</taxon>
        <taxon>Insecta</taxon>
        <taxon>Pterygota</taxon>
        <taxon>Neoptera</taxon>
        <taxon>Endopterygota</taxon>
        <taxon>Hymenoptera</taxon>
        <taxon>Apocrita</taxon>
        <taxon>Aculeata</taxon>
        <taxon>Formicoidea</taxon>
        <taxon>Formicidae</taxon>
        <taxon>Formicinae</taxon>
        <taxon>Camponotus</taxon>
    </lineage>
</organism>
<feature type="region of interest" description="Disordered" evidence="1">
    <location>
        <begin position="307"/>
        <end position="350"/>
    </location>
</feature>
<name>E2AUS3_CAMFO</name>
<evidence type="ECO:0000256" key="1">
    <source>
        <dbReference type="SAM" id="MobiDB-lite"/>
    </source>
</evidence>
<dbReference type="InParanoid" id="E2AUS3"/>
<protein>
    <submittedName>
        <fullName evidence="2">Uncharacterized protein</fullName>
    </submittedName>
</protein>
<evidence type="ECO:0000313" key="2">
    <source>
        <dbReference type="EMBL" id="EFN62798.1"/>
    </source>
</evidence>
<evidence type="ECO:0000313" key="3">
    <source>
        <dbReference type="Proteomes" id="UP000000311"/>
    </source>
</evidence>
<proteinExistence type="predicted"/>
<sequence>MDENRKRTYGVARRSSQQQEKQDEVEDAEEEEKLDSSNELKCQIMELEIETSKDYTLKHYNKGRQESGEQKNIGKHSGSISIDMEEESFGDNEAVGRLCKESFGANRSVVSTPECTERSLILTLCGECVLEKDSAKLNSAMQLNNGETINDFCIGQDWRILNVTCGFKTRNSDMRNTLGLAYRAKKCHRESPMSRGSESEKNSEILLKAAGSSLRTPGERCGRQGARGWLARLLVIFGGQPVFKYEPVIRVRGERKRNGEIEVGTPLIPRHKRESATMCTKKIYSVTRVVKSFGIYRKKLRLESKTSMPQGHVNGPYESRTNNNPGSVALSAFGHSDRTGSHPGLPPGGRAKSIGMIRFASKPIIIMLQELNQGTTYRSQERFASKLRPTSTCANKVLEHDDSAILRWSFPVTLTFLITDSRCRRAGSSMLCEQAVLGSLTGIKKQARTSGES</sequence>
<keyword evidence="3" id="KW-1185">Reference proteome</keyword>
<dbReference type="Proteomes" id="UP000000311">
    <property type="component" value="Unassembled WGS sequence"/>
</dbReference>
<feature type="region of interest" description="Disordered" evidence="1">
    <location>
        <begin position="1"/>
        <end position="39"/>
    </location>
</feature>
<dbReference type="EMBL" id="GL442888">
    <property type="protein sequence ID" value="EFN62798.1"/>
    <property type="molecule type" value="Genomic_DNA"/>
</dbReference>
<reference evidence="2 3" key="1">
    <citation type="journal article" date="2010" name="Science">
        <title>Genomic comparison of the ants Camponotus floridanus and Harpegnathos saltator.</title>
        <authorList>
            <person name="Bonasio R."/>
            <person name="Zhang G."/>
            <person name="Ye C."/>
            <person name="Mutti N.S."/>
            <person name="Fang X."/>
            <person name="Qin N."/>
            <person name="Donahue G."/>
            <person name="Yang P."/>
            <person name="Li Q."/>
            <person name="Li C."/>
            <person name="Zhang P."/>
            <person name="Huang Z."/>
            <person name="Berger S.L."/>
            <person name="Reinberg D."/>
            <person name="Wang J."/>
            <person name="Liebig J."/>
        </authorList>
    </citation>
    <scope>NUCLEOTIDE SEQUENCE [LARGE SCALE GENOMIC DNA]</scope>
    <source>
        <strain evidence="3">C129</strain>
    </source>
</reference>
<feature type="compositionally biased region" description="Acidic residues" evidence="1">
    <location>
        <begin position="23"/>
        <end position="33"/>
    </location>
</feature>
<dbReference type="AlphaFoldDB" id="E2AUS3"/>
<accession>E2AUS3</accession>